<evidence type="ECO:0000256" key="5">
    <source>
        <dbReference type="ARBA" id="ARBA00023242"/>
    </source>
</evidence>
<accession>A0A9P0TR01</accession>
<dbReference type="GO" id="GO:0036297">
    <property type="term" value="P:interstrand cross-link repair"/>
    <property type="evidence" value="ECO:0007669"/>
    <property type="project" value="TreeGrafter"/>
</dbReference>
<gene>
    <name evidence="8" type="ORF">PIBRA_LOCUS9995</name>
</gene>
<dbReference type="PANTHER" id="PTHR23240:SF6">
    <property type="entry name" value="DNA CROSS-LINK REPAIR 1A PROTEIN"/>
    <property type="match status" value="1"/>
</dbReference>
<proteinExistence type="inferred from homology"/>
<evidence type="ECO:0000256" key="1">
    <source>
        <dbReference type="ARBA" id="ARBA00004123"/>
    </source>
</evidence>
<reference evidence="8" key="1">
    <citation type="submission" date="2022-05" db="EMBL/GenBank/DDBJ databases">
        <authorList>
            <person name="Okamura Y."/>
        </authorList>
    </citation>
    <scope>NUCLEOTIDE SEQUENCE</scope>
</reference>
<evidence type="ECO:0000313" key="8">
    <source>
        <dbReference type="EMBL" id="CAH4033748.1"/>
    </source>
</evidence>
<dbReference type="InterPro" id="IPR011084">
    <property type="entry name" value="DRMBL"/>
</dbReference>
<evidence type="ECO:0000313" key="9">
    <source>
        <dbReference type="Proteomes" id="UP001152562"/>
    </source>
</evidence>
<feature type="region of interest" description="Disordered" evidence="6">
    <location>
        <begin position="317"/>
        <end position="346"/>
    </location>
</feature>
<protein>
    <recommendedName>
        <fullName evidence="7">DNA repair metallo-beta-lactamase domain-containing protein</fullName>
    </recommendedName>
</protein>
<dbReference type="EMBL" id="CALOZG010000035">
    <property type="protein sequence ID" value="CAH4033748.1"/>
    <property type="molecule type" value="Genomic_DNA"/>
</dbReference>
<evidence type="ECO:0000256" key="3">
    <source>
        <dbReference type="ARBA" id="ARBA00022763"/>
    </source>
</evidence>
<dbReference type="AlphaFoldDB" id="A0A9P0TR01"/>
<name>A0A9P0TR01_PIEBR</name>
<dbReference type="Pfam" id="PF07522">
    <property type="entry name" value="DRMBL"/>
    <property type="match status" value="1"/>
</dbReference>
<dbReference type="GO" id="GO:0006303">
    <property type="term" value="P:double-strand break repair via nonhomologous end joining"/>
    <property type="evidence" value="ECO:0007669"/>
    <property type="project" value="TreeGrafter"/>
</dbReference>
<dbReference type="GO" id="GO:0035312">
    <property type="term" value="F:5'-3' DNA exonuclease activity"/>
    <property type="evidence" value="ECO:0007669"/>
    <property type="project" value="TreeGrafter"/>
</dbReference>
<comment type="similarity">
    <text evidence="2">Belongs to the DNA repair metallo-beta-lactamase (DRMBL) family.</text>
</comment>
<sequence>MNDSDIGEYLPSLLNPRSIKKSCNLNLTQDSSLSRSSLSLKRCNVVTKLKEDRKKDKENVIFKCNKITQSIANKKNLSFSIIEDLNCTKDSTILLSNFSISISDNKYSIFSHSSATELSCDDTLYDITNNLHKIGKRKNINNNYSKMSTKDFEVFKCEKEMATDKLKQLKRSAVSVNIEKKKAKLSPQAIEENKILFLNTSDRKKLSDVIVQPTNYKLIKEKIKERNKLVAATRNSLKSYGLRNGNNLKQQCINSYFSCRSKVSDVASDQKNGANLTRQKIAHNASNDMSKNLCITATRQDVAQPTKKKNEIIKTPRKLSHRSMSPRMETREDPQPPKLKNERVGSYSPRKVVESIQFNLPTKSRSNKTSTVSKVIPHYKIVAGTHFAVDAFCYGEIANVKHYFLTHFHSDHYSGLKKSFNKMLFCSKITADLCISRLGVSVKCIHIMNLDEPIKIDGVEITAIDANHCPGAVMLIFTLPNGKSMLHTGDFRASPTMESYPVFWNKDIHTVYLDTTYCNPRYDFPTQDESLEMALYHLRQKKAALETAKKKFSSVLIVCGTYTIGKEKFFLGMARRVGCTVWACPEKDRVLQAVEGRSFSHAPPQSCQLHVVPMRDLTHEKLRSYLDSLQGAFTEIVAFKPSGWENGRNSCVEKDSVTIHGIPYSEHSSFSEMIRFVKFLKPKQVIPTVDITGGIKAVQKYFPCPLIYKEDLQNQSKLTDYISIQCRHQPAVT</sequence>
<keyword evidence="4" id="KW-0234">DNA repair</keyword>
<dbReference type="GO" id="GO:0003684">
    <property type="term" value="F:damaged DNA binding"/>
    <property type="evidence" value="ECO:0007669"/>
    <property type="project" value="TreeGrafter"/>
</dbReference>
<dbReference type="Gene3D" id="3.60.15.10">
    <property type="entry name" value="Ribonuclease Z/Hydroxyacylglutathione hydrolase-like"/>
    <property type="match status" value="1"/>
</dbReference>
<evidence type="ECO:0000256" key="2">
    <source>
        <dbReference type="ARBA" id="ARBA00010304"/>
    </source>
</evidence>
<dbReference type="InterPro" id="IPR036866">
    <property type="entry name" value="RibonucZ/Hydroxyglut_hydro"/>
</dbReference>
<evidence type="ECO:0000256" key="4">
    <source>
        <dbReference type="ARBA" id="ARBA00023204"/>
    </source>
</evidence>
<feature type="compositionally biased region" description="Basic and acidic residues" evidence="6">
    <location>
        <begin position="328"/>
        <end position="343"/>
    </location>
</feature>
<evidence type="ECO:0000259" key="7">
    <source>
        <dbReference type="Pfam" id="PF07522"/>
    </source>
</evidence>
<feature type="domain" description="DNA repair metallo-beta-lactamase" evidence="7">
    <location>
        <begin position="603"/>
        <end position="690"/>
    </location>
</feature>
<comment type="subcellular location">
    <subcellularLocation>
        <location evidence="1">Nucleus</location>
    </subcellularLocation>
</comment>
<dbReference type="CDD" id="cd16273">
    <property type="entry name" value="SNM1A-1C-like_MBL-fold"/>
    <property type="match status" value="1"/>
</dbReference>
<dbReference type="FunFam" id="3.60.15.10:FF:000010">
    <property type="entry name" value="DNA cross-link repair 1A"/>
    <property type="match status" value="1"/>
</dbReference>
<dbReference type="PANTHER" id="PTHR23240">
    <property type="entry name" value="DNA CROSS-LINK REPAIR PROTEIN PSO2/SNM1-RELATED"/>
    <property type="match status" value="1"/>
</dbReference>
<dbReference type="Proteomes" id="UP001152562">
    <property type="component" value="Unassembled WGS sequence"/>
</dbReference>
<dbReference type="GO" id="GO:0005634">
    <property type="term" value="C:nucleus"/>
    <property type="evidence" value="ECO:0007669"/>
    <property type="project" value="UniProtKB-SubCell"/>
</dbReference>
<dbReference type="SUPFAM" id="SSF56281">
    <property type="entry name" value="Metallo-hydrolase/oxidoreductase"/>
    <property type="match status" value="1"/>
</dbReference>
<comment type="caution">
    <text evidence="8">The sequence shown here is derived from an EMBL/GenBank/DDBJ whole genome shotgun (WGS) entry which is preliminary data.</text>
</comment>
<dbReference type="Gene3D" id="3.40.50.12650">
    <property type="match status" value="1"/>
</dbReference>
<keyword evidence="5" id="KW-0539">Nucleus</keyword>
<keyword evidence="3" id="KW-0227">DNA damage</keyword>
<keyword evidence="9" id="KW-1185">Reference proteome</keyword>
<organism evidence="8 9">
    <name type="scientific">Pieris brassicae</name>
    <name type="common">White butterfly</name>
    <name type="synonym">Large white butterfly</name>
    <dbReference type="NCBI Taxonomy" id="7116"/>
    <lineage>
        <taxon>Eukaryota</taxon>
        <taxon>Metazoa</taxon>
        <taxon>Ecdysozoa</taxon>
        <taxon>Arthropoda</taxon>
        <taxon>Hexapoda</taxon>
        <taxon>Insecta</taxon>
        <taxon>Pterygota</taxon>
        <taxon>Neoptera</taxon>
        <taxon>Endopterygota</taxon>
        <taxon>Lepidoptera</taxon>
        <taxon>Glossata</taxon>
        <taxon>Ditrysia</taxon>
        <taxon>Papilionoidea</taxon>
        <taxon>Pieridae</taxon>
        <taxon>Pierinae</taxon>
        <taxon>Pieris</taxon>
    </lineage>
</organism>
<evidence type="ECO:0000256" key="6">
    <source>
        <dbReference type="SAM" id="MobiDB-lite"/>
    </source>
</evidence>